<dbReference type="InterPro" id="IPR018163">
    <property type="entry name" value="Thr/Ala-tRNA-synth_IIc_edit"/>
</dbReference>
<evidence type="ECO:0000259" key="16">
    <source>
        <dbReference type="PROSITE" id="PS50862"/>
    </source>
</evidence>
<evidence type="ECO:0000256" key="5">
    <source>
        <dbReference type="ARBA" id="ARBA00022598"/>
    </source>
</evidence>
<dbReference type="Gene3D" id="3.30.54.20">
    <property type="match status" value="1"/>
</dbReference>
<evidence type="ECO:0000313" key="17">
    <source>
        <dbReference type="EMBL" id="QIN82408.1"/>
    </source>
</evidence>
<evidence type="ECO:0000256" key="3">
    <source>
        <dbReference type="ARBA" id="ARBA00022490"/>
    </source>
</evidence>
<keyword evidence="4 14" id="KW-0820">tRNA-binding</keyword>
<dbReference type="Pfam" id="PF07973">
    <property type="entry name" value="tRNA_SAD"/>
    <property type="match status" value="1"/>
</dbReference>
<evidence type="ECO:0000256" key="2">
    <source>
        <dbReference type="ARBA" id="ARBA00008226"/>
    </source>
</evidence>
<dbReference type="PROSITE" id="PS50862">
    <property type="entry name" value="AA_TRNA_LIGASE_II"/>
    <property type="match status" value="1"/>
</dbReference>
<dbReference type="NCBIfam" id="TIGR00418">
    <property type="entry name" value="thrS"/>
    <property type="match status" value="1"/>
</dbReference>
<evidence type="ECO:0000256" key="8">
    <source>
        <dbReference type="ARBA" id="ARBA00022833"/>
    </source>
</evidence>
<dbReference type="Pfam" id="PF00587">
    <property type="entry name" value="tRNA-synt_2b"/>
    <property type="match status" value="1"/>
</dbReference>
<dbReference type="CDD" id="cd00860">
    <property type="entry name" value="ThrRS_anticodon"/>
    <property type="match status" value="1"/>
</dbReference>
<evidence type="ECO:0000256" key="6">
    <source>
        <dbReference type="ARBA" id="ARBA00022723"/>
    </source>
</evidence>
<dbReference type="InterPro" id="IPR047246">
    <property type="entry name" value="ThrRS_anticodon"/>
</dbReference>
<sequence>METGSKNRRRSAPMVPVDREDPTYGLRHSAAHVMAQAVTEMFPEAKLGWGPPHDRFENGFYYDFDLPSPLTPEDLPEIEGRMRRIVREDHPFRRRVLSADEARELFEDQPYKLQTIEDLAEGKDEYGEARPGAVISTYGQDTFEDLCLGPHLERTGQIPPDGFKLLDVSGAYWRGSGENPMLQRVHGTVWPGKEELERYLCRREEEEKRDHRRLGAELDLFSIRPEVGPGLALFHPKGALVRVLMEDYWRERHRAGGYDFVFTPHVGRSGLWETSGHLKWYAEGMYPAIGVEDERYYLKPMNCPFHMLIFNSRPRSYRDLPLRFAELGTVYRYEPSGTLRGLLRVRGFTQDDAHLFCRPDQMYQEIDRVLGFCLSFLAAYGFEEPEMELSVHDPGMPEKYAGSEADWEVAESTLAAALEARGLPYRRVEGEAVFYGPKIDIGILDTLGRRWQASTIQFDFNLPERFDLTYAGEDNKPHRPYMVHRALYGSIERFFALLIEHHAGALPVWLAPTQATVIPVSDRNLDYAREVSDELATAGLRAEVDARPERMNAKIRDAQLQKVPYMLVVGDREEEARGVSVRLRTNEDRGMTDLSSFVSHIQEIVEAKTGL</sequence>
<comment type="similarity">
    <text evidence="2 14">Belongs to the class-II aminoacyl-tRNA synthetase family.</text>
</comment>
<dbReference type="PRINTS" id="PR01047">
    <property type="entry name" value="TRNASYNTHTHR"/>
</dbReference>
<dbReference type="HAMAP" id="MF_00184">
    <property type="entry name" value="Thr_tRNA_synth"/>
    <property type="match status" value="1"/>
</dbReference>
<evidence type="ECO:0000256" key="15">
    <source>
        <dbReference type="SAM" id="MobiDB-lite"/>
    </source>
</evidence>
<keyword evidence="7 14" id="KW-0547">Nucleotide-binding</keyword>
<evidence type="ECO:0000313" key="18">
    <source>
        <dbReference type="Proteomes" id="UP000501452"/>
    </source>
</evidence>
<feature type="compositionally biased region" description="Basic residues" evidence="15">
    <location>
        <begin position="1"/>
        <end position="11"/>
    </location>
</feature>
<evidence type="ECO:0000256" key="11">
    <source>
        <dbReference type="ARBA" id="ARBA00022917"/>
    </source>
</evidence>
<dbReference type="GO" id="GO:0000049">
    <property type="term" value="F:tRNA binding"/>
    <property type="evidence" value="ECO:0007669"/>
    <property type="project" value="UniProtKB-KW"/>
</dbReference>
<dbReference type="InterPro" id="IPR045864">
    <property type="entry name" value="aa-tRNA-synth_II/BPL/LPL"/>
</dbReference>
<comment type="caution">
    <text evidence="14">Lacks conserved residue(s) required for the propagation of feature annotation.</text>
</comment>
<dbReference type="InterPro" id="IPR004154">
    <property type="entry name" value="Anticodon-bd"/>
</dbReference>
<dbReference type="Gene3D" id="3.40.50.800">
    <property type="entry name" value="Anticodon-binding domain"/>
    <property type="match status" value="1"/>
</dbReference>
<proteinExistence type="inferred from homology"/>
<dbReference type="SUPFAM" id="SSF52954">
    <property type="entry name" value="Class II aaRS ABD-related"/>
    <property type="match status" value="1"/>
</dbReference>
<name>A0A6G8Q7J7_9ACTN</name>
<organism evidence="17 18">
    <name type="scientific">Rubrobacter tropicus</name>
    <dbReference type="NCBI Taxonomy" id="2653851"/>
    <lineage>
        <taxon>Bacteria</taxon>
        <taxon>Bacillati</taxon>
        <taxon>Actinomycetota</taxon>
        <taxon>Rubrobacteria</taxon>
        <taxon>Rubrobacterales</taxon>
        <taxon>Rubrobacteraceae</taxon>
        <taxon>Rubrobacter</taxon>
    </lineage>
</organism>
<dbReference type="InterPro" id="IPR012947">
    <property type="entry name" value="tRNA_SAD"/>
</dbReference>
<keyword evidence="9 14" id="KW-0067">ATP-binding</keyword>
<dbReference type="FunFam" id="3.30.930.10:FF:000019">
    <property type="entry name" value="Threonine--tRNA ligase"/>
    <property type="match status" value="1"/>
</dbReference>
<keyword evidence="5 14" id="KW-0436">Ligase</keyword>
<feature type="region of interest" description="Disordered" evidence="15">
    <location>
        <begin position="1"/>
        <end position="21"/>
    </location>
</feature>
<dbReference type="EMBL" id="CP045119">
    <property type="protein sequence ID" value="QIN82408.1"/>
    <property type="molecule type" value="Genomic_DNA"/>
</dbReference>
<dbReference type="SUPFAM" id="SSF55186">
    <property type="entry name" value="ThrRS/AlaRS common domain"/>
    <property type="match status" value="1"/>
</dbReference>
<dbReference type="SMART" id="SM00863">
    <property type="entry name" value="tRNA_SAD"/>
    <property type="match status" value="1"/>
</dbReference>
<dbReference type="FunFam" id="3.40.50.800:FF:000001">
    <property type="entry name" value="Threonine--tRNA ligase"/>
    <property type="match status" value="1"/>
</dbReference>
<comment type="catalytic activity">
    <reaction evidence="13 14">
        <text>tRNA(Thr) + L-threonine + ATP = L-threonyl-tRNA(Thr) + AMP + diphosphate + H(+)</text>
        <dbReference type="Rhea" id="RHEA:24624"/>
        <dbReference type="Rhea" id="RHEA-COMP:9670"/>
        <dbReference type="Rhea" id="RHEA-COMP:9704"/>
        <dbReference type="ChEBI" id="CHEBI:15378"/>
        <dbReference type="ChEBI" id="CHEBI:30616"/>
        <dbReference type="ChEBI" id="CHEBI:33019"/>
        <dbReference type="ChEBI" id="CHEBI:57926"/>
        <dbReference type="ChEBI" id="CHEBI:78442"/>
        <dbReference type="ChEBI" id="CHEBI:78534"/>
        <dbReference type="ChEBI" id="CHEBI:456215"/>
        <dbReference type="EC" id="6.1.1.3"/>
    </reaction>
</comment>
<comment type="cofactor">
    <cofactor evidence="14">
        <name>Zn(2+)</name>
        <dbReference type="ChEBI" id="CHEBI:29105"/>
    </cofactor>
    <text evidence="14">Binds 1 zinc ion per subunit.</text>
</comment>
<keyword evidence="18" id="KW-1185">Reference proteome</keyword>
<dbReference type="InterPro" id="IPR033728">
    <property type="entry name" value="ThrRS_core"/>
</dbReference>
<keyword evidence="6 14" id="KW-0479">Metal-binding</keyword>
<keyword evidence="8 14" id="KW-0862">Zinc</keyword>
<reference evidence="17 18" key="1">
    <citation type="submission" date="2019-10" db="EMBL/GenBank/DDBJ databases">
        <title>Rubrobacter sp nov SCSIO 52090 isolated from a deep-sea sediment in the South China Sea.</title>
        <authorList>
            <person name="Chen R.W."/>
        </authorList>
    </citation>
    <scope>NUCLEOTIDE SEQUENCE [LARGE SCALE GENOMIC DNA]</scope>
    <source>
        <strain evidence="17 18">SCSIO 52909</strain>
    </source>
</reference>
<feature type="binding site" evidence="14">
    <location>
        <position position="303"/>
    </location>
    <ligand>
        <name>Zn(2+)</name>
        <dbReference type="ChEBI" id="CHEBI:29105"/>
        <note>catalytic</note>
    </ligand>
</feature>
<protein>
    <recommendedName>
        <fullName evidence="14">Threonine--tRNA ligase</fullName>
        <ecNumber evidence="14">6.1.1.3</ecNumber>
    </recommendedName>
    <alternativeName>
        <fullName evidence="14">Threonyl-tRNA synthetase</fullName>
        <shortName evidence="14">ThrRS</shortName>
    </alternativeName>
</protein>
<feature type="binding site" evidence="14">
    <location>
        <position position="354"/>
    </location>
    <ligand>
        <name>Zn(2+)</name>
        <dbReference type="ChEBI" id="CHEBI:29105"/>
        <note>catalytic</note>
    </ligand>
</feature>
<dbReference type="KEGG" id="rub:GBA63_06915"/>
<comment type="subunit">
    <text evidence="14">Homodimer.</text>
</comment>
<feature type="domain" description="Aminoacyl-transfer RNA synthetases class-II family profile" evidence="16">
    <location>
        <begin position="210"/>
        <end position="507"/>
    </location>
</feature>
<dbReference type="PANTHER" id="PTHR11451">
    <property type="entry name" value="THREONINE-TRNA LIGASE"/>
    <property type="match status" value="1"/>
</dbReference>
<keyword evidence="3 14" id="KW-0963">Cytoplasm</keyword>
<evidence type="ECO:0000256" key="4">
    <source>
        <dbReference type="ARBA" id="ARBA00022555"/>
    </source>
</evidence>
<dbReference type="GO" id="GO:0005524">
    <property type="term" value="F:ATP binding"/>
    <property type="evidence" value="ECO:0007669"/>
    <property type="project" value="UniProtKB-UniRule"/>
</dbReference>
<comment type="subcellular location">
    <subcellularLocation>
        <location evidence="1 14">Cytoplasm</location>
    </subcellularLocation>
</comment>
<evidence type="ECO:0000256" key="13">
    <source>
        <dbReference type="ARBA" id="ARBA00049515"/>
    </source>
</evidence>
<dbReference type="Gene3D" id="3.30.980.10">
    <property type="entry name" value="Threonyl-trna Synthetase, Chain A, domain 2"/>
    <property type="match status" value="1"/>
</dbReference>
<evidence type="ECO:0000256" key="12">
    <source>
        <dbReference type="ARBA" id="ARBA00023146"/>
    </source>
</evidence>
<dbReference type="CDD" id="cd00771">
    <property type="entry name" value="ThrRS_core"/>
    <property type="match status" value="1"/>
</dbReference>
<dbReference type="Pfam" id="PF03129">
    <property type="entry name" value="HGTP_anticodon"/>
    <property type="match status" value="1"/>
</dbReference>
<evidence type="ECO:0000256" key="7">
    <source>
        <dbReference type="ARBA" id="ARBA00022741"/>
    </source>
</evidence>
<evidence type="ECO:0000256" key="14">
    <source>
        <dbReference type="HAMAP-Rule" id="MF_00184"/>
    </source>
</evidence>
<dbReference type="GO" id="GO:0046872">
    <property type="term" value="F:metal ion binding"/>
    <property type="evidence" value="ECO:0007669"/>
    <property type="project" value="UniProtKB-KW"/>
</dbReference>
<dbReference type="FunFam" id="3.30.980.10:FF:000005">
    <property type="entry name" value="Threonyl-tRNA synthetase, mitochondrial"/>
    <property type="match status" value="1"/>
</dbReference>
<keyword evidence="10 14" id="KW-0694">RNA-binding</keyword>
<dbReference type="Proteomes" id="UP000501452">
    <property type="component" value="Chromosome"/>
</dbReference>
<evidence type="ECO:0000256" key="9">
    <source>
        <dbReference type="ARBA" id="ARBA00022840"/>
    </source>
</evidence>
<keyword evidence="12 14" id="KW-0030">Aminoacyl-tRNA synthetase</keyword>
<dbReference type="InterPro" id="IPR006195">
    <property type="entry name" value="aa-tRNA-synth_II"/>
</dbReference>
<dbReference type="PANTHER" id="PTHR11451:SF44">
    <property type="entry name" value="THREONINE--TRNA LIGASE, CHLOROPLASTIC_MITOCHONDRIAL 2"/>
    <property type="match status" value="1"/>
</dbReference>
<dbReference type="InterPro" id="IPR036621">
    <property type="entry name" value="Anticodon-bd_dom_sf"/>
</dbReference>
<dbReference type="InterPro" id="IPR002320">
    <property type="entry name" value="Thr-tRNA-ligase_IIa"/>
</dbReference>
<dbReference type="InterPro" id="IPR002314">
    <property type="entry name" value="aa-tRNA-synt_IIb"/>
</dbReference>
<accession>A0A6G8Q7J7</accession>
<feature type="binding site" evidence="14">
    <location>
        <position position="484"/>
    </location>
    <ligand>
        <name>Zn(2+)</name>
        <dbReference type="ChEBI" id="CHEBI:29105"/>
        <note>catalytic</note>
    </ligand>
</feature>
<dbReference type="Gene3D" id="3.30.930.10">
    <property type="entry name" value="Bira Bifunctional Protein, Domain 2"/>
    <property type="match status" value="1"/>
</dbReference>
<dbReference type="AlphaFoldDB" id="A0A6G8Q7J7"/>
<gene>
    <name evidence="14" type="primary">thrS</name>
    <name evidence="17" type="ORF">GBA63_06915</name>
</gene>
<dbReference type="GO" id="GO:0006435">
    <property type="term" value="P:threonyl-tRNA aminoacylation"/>
    <property type="evidence" value="ECO:0007669"/>
    <property type="project" value="UniProtKB-UniRule"/>
</dbReference>
<evidence type="ECO:0000256" key="10">
    <source>
        <dbReference type="ARBA" id="ARBA00022884"/>
    </source>
</evidence>
<dbReference type="GO" id="GO:0004829">
    <property type="term" value="F:threonine-tRNA ligase activity"/>
    <property type="evidence" value="ECO:0007669"/>
    <property type="project" value="UniProtKB-UniRule"/>
</dbReference>
<dbReference type="SUPFAM" id="SSF55681">
    <property type="entry name" value="Class II aaRS and biotin synthetases"/>
    <property type="match status" value="1"/>
</dbReference>
<keyword evidence="11 14" id="KW-0648">Protein biosynthesis</keyword>
<dbReference type="EC" id="6.1.1.3" evidence="14"/>
<dbReference type="GO" id="GO:0005737">
    <property type="term" value="C:cytoplasm"/>
    <property type="evidence" value="ECO:0007669"/>
    <property type="project" value="UniProtKB-SubCell"/>
</dbReference>
<evidence type="ECO:0000256" key="1">
    <source>
        <dbReference type="ARBA" id="ARBA00004496"/>
    </source>
</evidence>